<dbReference type="AlphaFoldDB" id="A0A087DQW8"/>
<dbReference type="EMBL" id="JGZP01000011">
    <property type="protein sequence ID" value="KFI97918.1"/>
    <property type="molecule type" value="Genomic_DNA"/>
</dbReference>
<sequence length="174" mass="18410">MLGSLSPIILLQVFQPGNARIHITPTMMAIVVIGATTAYLVTYLACRYLGRIATTGADRLVCAVVTAVMACGAVMFASSSIVVLMMGQLHAIPLTASHFFTPRYQLLPQIPIAWAYAVFAVLAFLIAAWLATAAERPTTGKGARIALYVIVAVVVVFGCAIMPAVQLASIGFRP</sequence>
<evidence type="ECO:0000313" key="3">
    <source>
        <dbReference type="Proteomes" id="UP000029004"/>
    </source>
</evidence>
<proteinExistence type="predicted"/>
<feature type="transmembrane region" description="Helical" evidence="1">
    <location>
        <begin position="29"/>
        <end position="49"/>
    </location>
</feature>
<name>A0A087DQW8_9BIFI</name>
<evidence type="ECO:0000313" key="2">
    <source>
        <dbReference type="EMBL" id="KFI97918.1"/>
    </source>
</evidence>
<feature type="transmembrane region" description="Helical" evidence="1">
    <location>
        <begin position="61"/>
        <end position="92"/>
    </location>
</feature>
<accession>A0A087DQW8</accession>
<keyword evidence="3" id="KW-1185">Reference proteome</keyword>
<evidence type="ECO:0000256" key="1">
    <source>
        <dbReference type="SAM" id="Phobius"/>
    </source>
</evidence>
<dbReference type="Proteomes" id="UP000029004">
    <property type="component" value="Unassembled WGS sequence"/>
</dbReference>
<keyword evidence="1" id="KW-1133">Transmembrane helix</keyword>
<keyword evidence="1" id="KW-0812">Transmembrane</keyword>
<gene>
    <name evidence="2" type="ORF">BSTEL_0729</name>
</gene>
<comment type="caution">
    <text evidence="2">The sequence shown here is derived from an EMBL/GenBank/DDBJ whole genome shotgun (WGS) entry which is preliminary data.</text>
</comment>
<feature type="transmembrane region" description="Helical" evidence="1">
    <location>
        <begin position="112"/>
        <end position="133"/>
    </location>
</feature>
<reference evidence="2 3" key="1">
    <citation type="submission" date="2014-03" db="EMBL/GenBank/DDBJ databases">
        <title>Genomics of Bifidobacteria.</title>
        <authorList>
            <person name="Ventura M."/>
            <person name="Milani C."/>
            <person name="Lugli G.A."/>
        </authorList>
    </citation>
    <scope>NUCLEOTIDE SEQUENCE [LARGE SCALE GENOMIC DNA]</scope>
    <source>
        <strain evidence="2 3">DSM 23968</strain>
    </source>
</reference>
<keyword evidence="1" id="KW-0472">Membrane</keyword>
<feature type="transmembrane region" description="Helical" evidence="1">
    <location>
        <begin position="145"/>
        <end position="165"/>
    </location>
</feature>
<organism evidence="2 3">
    <name type="scientific">Bifidobacterium stellenboschense</name>
    <dbReference type="NCBI Taxonomy" id="762211"/>
    <lineage>
        <taxon>Bacteria</taxon>
        <taxon>Bacillati</taxon>
        <taxon>Actinomycetota</taxon>
        <taxon>Actinomycetes</taxon>
        <taxon>Bifidobacteriales</taxon>
        <taxon>Bifidobacteriaceae</taxon>
        <taxon>Bifidobacterium</taxon>
    </lineage>
</organism>
<protein>
    <submittedName>
        <fullName evidence="2">Uncharacterized protein</fullName>
    </submittedName>
</protein>